<keyword evidence="2" id="KW-1185">Reference proteome</keyword>
<reference evidence="1 2" key="1">
    <citation type="submission" date="2013-03" db="EMBL/GenBank/DDBJ databases">
        <title>Reference genome for the Human Microbiome Project.</title>
        <authorList>
            <person name="Aqrawi P."/>
            <person name="Ayvaz T."/>
            <person name="Bess C."/>
            <person name="Blankenburg K."/>
            <person name="Coyle M."/>
            <person name="Deng J."/>
            <person name="Forbes L."/>
            <person name="Fowler G."/>
            <person name="Francisco L."/>
            <person name="Fu Q."/>
            <person name="Gibbs R."/>
            <person name="Gross S."/>
            <person name="Gubbala S."/>
            <person name="Hale W."/>
            <person name="Hemphill L."/>
            <person name="Highlander S."/>
            <person name="Hirani K."/>
            <person name="Jackson L."/>
            <person name="Jakkamsetti A."/>
            <person name="Javaid M."/>
            <person name="Jayaseelan J.C."/>
            <person name="Jiang H."/>
            <person name="Joshi V."/>
            <person name="Korchina V."/>
            <person name="Kovar C."/>
            <person name="Lara F."/>
            <person name="Lee S."/>
            <person name="Liu Y."/>
            <person name="Mata R."/>
            <person name="Mathew T."/>
            <person name="Munidasa M."/>
            <person name="Muzny D."/>
            <person name="Nazareth L."/>
            <person name="Ngo R."/>
            <person name="Nguyen L."/>
            <person name="Nguyen N."/>
            <person name="Okwuonu G."/>
            <person name="Ongeri F."/>
            <person name="Palculict T."/>
            <person name="Patil S."/>
            <person name="Petrosino J."/>
            <person name="Pham C."/>
            <person name="Pham P."/>
            <person name="Pu L.-L."/>
            <person name="Qin X."/>
            <person name="Qu J."/>
            <person name="Reid J."/>
            <person name="Ross M."/>
            <person name="Ruth R."/>
            <person name="Saada N."/>
            <person name="San Lucas F."/>
            <person name="Santibanez J."/>
            <person name="Shang Y."/>
            <person name="Simmons D."/>
            <person name="Song X.-Z."/>
            <person name="Tang L.-Y."/>
            <person name="Thornton R."/>
            <person name="Warren J."/>
            <person name="Weissenberger G."/>
            <person name="Wilczek-Boney K."/>
            <person name="Worley K."/>
            <person name="Youmans B."/>
            <person name="Zhang J."/>
            <person name="Zhang L."/>
            <person name="Zhao Z."/>
            <person name="Zhou C."/>
            <person name="Zhu D."/>
            <person name="Zhu Y."/>
        </authorList>
    </citation>
    <scope>NUCLEOTIDE SEQUENCE [LARGE SCALE GENOMIC DNA]</scope>
    <source>
        <strain evidence="1 2">F0333</strain>
    </source>
</reference>
<sequence>MDPIPFDTYVSSLSRLSTWSDPTHATAQSAQIAAAVASLEELPLIDRDSLSQWIHTHPNDAGVLALIVGLSKEKLKNQVRHWFGVGSPSKVAREKPRELVDFFDEDFDLIRLVNSQLRRTYTFADILNARATTRHSAVQAGESGRRVEDQIEAIAGDLSLPYEVRTRFEGRTGRSAPADLAVPGGGRGCVIAVAAKAFDSTGSKLTDAVREIEEMADARTGNQIVLAVVDGIGWKGRLADLRRIWSLWESGEIDGLFTMNTLEEFCQDLDDYARIRMIKRCPRGLEAPGS</sequence>
<accession>N6WDG4</accession>
<dbReference type="HOGENOM" id="CLU_958555_0_0_11"/>
<protein>
    <submittedName>
        <fullName evidence="1">Uncharacterized protein</fullName>
    </submittedName>
</protein>
<dbReference type="eggNOG" id="ENOG502ZAQG">
    <property type="taxonomic scope" value="Bacteria"/>
</dbReference>
<organism evidence="1 2">
    <name type="scientific">Schaalia cardiffensis F0333</name>
    <dbReference type="NCBI Taxonomy" id="888050"/>
    <lineage>
        <taxon>Bacteria</taxon>
        <taxon>Bacillati</taxon>
        <taxon>Actinomycetota</taxon>
        <taxon>Actinomycetes</taxon>
        <taxon>Actinomycetales</taxon>
        <taxon>Actinomycetaceae</taxon>
        <taxon>Schaalia</taxon>
    </lineage>
</organism>
<evidence type="ECO:0000313" key="2">
    <source>
        <dbReference type="Proteomes" id="UP000013015"/>
    </source>
</evidence>
<evidence type="ECO:0000313" key="1">
    <source>
        <dbReference type="EMBL" id="ENO18214.1"/>
    </source>
</evidence>
<dbReference type="AlphaFoldDB" id="N6WDG4"/>
<dbReference type="OrthoDB" id="4808242at2"/>
<dbReference type="Proteomes" id="UP000013015">
    <property type="component" value="Unassembled WGS sequence"/>
</dbReference>
<name>N6WDG4_9ACTO</name>
<dbReference type="EMBL" id="AQHZ01000016">
    <property type="protein sequence ID" value="ENO18214.1"/>
    <property type="molecule type" value="Genomic_DNA"/>
</dbReference>
<proteinExistence type="predicted"/>
<gene>
    <name evidence="1" type="ORF">HMPREF9004_1075</name>
</gene>
<comment type="caution">
    <text evidence="1">The sequence shown here is derived from an EMBL/GenBank/DDBJ whole genome shotgun (WGS) entry which is preliminary data.</text>
</comment>
<dbReference type="STRING" id="888050.HMPREF9004_1075"/>
<dbReference type="PATRIC" id="fig|888050.3.peg.1021"/>
<dbReference type="RefSeq" id="WP_005963146.1">
    <property type="nucleotide sequence ID" value="NZ_CP040505.1"/>
</dbReference>